<dbReference type="RefSeq" id="WP_011527200.1">
    <property type="nucleotide sequence ID" value="NC_008011.1"/>
</dbReference>
<dbReference type="GO" id="GO:0006935">
    <property type="term" value="P:chemotaxis"/>
    <property type="evidence" value="ECO:0007669"/>
    <property type="project" value="InterPro"/>
</dbReference>
<evidence type="ECO:0000259" key="2">
    <source>
        <dbReference type="PROSITE" id="PS50110"/>
    </source>
</evidence>
<evidence type="ECO:0000313" key="5">
    <source>
        <dbReference type="Proteomes" id="UP000002430"/>
    </source>
</evidence>
<dbReference type="HOGENOM" id="CLU_048995_0_1_7"/>
<dbReference type="Pfam" id="PF00072">
    <property type="entry name" value="Response_reg"/>
    <property type="match status" value="1"/>
</dbReference>
<keyword evidence="5" id="KW-1185">Reference proteome</keyword>
<evidence type="ECO:0000259" key="3">
    <source>
        <dbReference type="PROSITE" id="PS50851"/>
    </source>
</evidence>
<keyword evidence="1" id="KW-0597">Phosphoprotein</keyword>
<feature type="domain" description="CheW-like" evidence="3">
    <location>
        <begin position="14"/>
        <end position="159"/>
    </location>
</feature>
<feature type="modified residue" description="4-aspartylphosphate" evidence="1">
    <location>
        <position position="242"/>
    </location>
</feature>
<feature type="domain" description="Response regulatory" evidence="2">
    <location>
        <begin position="179"/>
        <end position="309"/>
    </location>
</feature>
<reference evidence="4 5" key="1">
    <citation type="submission" date="2005-11" db="EMBL/GenBank/DDBJ databases">
        <title>The complete genome sequence of Lawsonia intracellularis: the causative agent of proliferative enteropathy.</title>
        <authorList>
            <person name="Kaur K."/>
            <person name="Zhang Q."/>
            <person name="Beckler D."/>
            <person name="Munir S."/>
            <person name="Li L."/>
            <person name="Kinsley K."/>
            <person name="Herron L."/>
            <person name="Peterson A."/>
            <person name="May B."/>
            <person name="Singh S."/>
            <person name="Gebhart C."/>
            <person name="Kapur V."/>
        </authorList>
    </citation>
    <scope>NUCLEOTIDE SEQUENCE [LARGE SCALE GENOMIC DNA]</scope>
    <source>
        <strain evidence="4 5">PHE/MN1-00</strain>
    </source>
</reference>
<name>Q1MPA6_LAWIP</name>
<dbReference type="Gene3D" id="2.40.50.180">
    <property type="entry name" value="CheA-289, Domain 4"/>
    <property type="match status" value="1"/>
</dbReference>
<evidence type="ECO:0000256" key="1">
    <source>
        <dbReference type="PROSITE-ProRule" id="PRU00169"/>
    </source>
</evidence>
<dbReference type="eggNOG" id="COG0835">
    <property type="taxonomic scope" value="Bacteria"/>
</dbReference>
<gene>
    <name evidence="4" type="primary">cheV</name>
    <name evidence="4" type="ordered locus">LI1117</name>
</gene>
<dbReference type="GO" id="GO:0000160">
    <property type="term" value="P:phosphorelay signal transduction system"/>
    <property type="evidence" value="ECO:0007669"/>
    <property type="project" value="InterPro"/>
</dbReference>
<accession>Q1MPA6</accession>
<dbReference type="STRING" id="363253.LI1117"/>
<dbReference type="InterPro" id="IPR002545">
    <property type="entry name" value="CheW-lke_dom"/>
</dbReference>
<sequence>MAQTNILLETGTNELEIVEFYIDEPDYRGYYGINVAKVVEIIREQPVTAMPEMRHPSVMGAFLYRNGRVVPLIDLSVYLGGAPIKNTDSRVIITEFNMVMNSFIVSGVNRIHRLSWLDIEPPGKFIQTMSQSSITGVVKMDDRVVFILDLEAIVAELHPSLAIRMDETSDHDVPEHPYKILHADDSASIRKLIYSLLGKEGRFEVTQAVDGQGAWDLLMKYRDEAIAEDRPITDFIEGVITDIEMPNLDGLTLCKQIKEDSVLKVIPVAVFSSLINNSLIAKCKKVGADAQFAKPDLQSLSDSMYSLIKSKELELSRKI</sequence>
<dbReference type="eggNOG" id="COG0784">
    <property type="taxonomic scope" value="Bacteria"/>
</dbReference>
<dbReference type="PANTHER" id="PTHR47233">
    <property type="entry name" value="CHEMOTAXIS PROTEIN CHEV"/>
    <property type="match status" value="1"/>
</dbReference>
<dbReference type="InterPro" id="IPR001789">
    <property type="entry name" value="Sig_transdc_resp-reg_receiver"/>
</dbReference>
<dbReference type="KEGG" id="lip:LI1117"/>
<dbReference type="InterPro" id="IPR024181">
    <property type="entry name" value="Chemotax_regulator_CheV"/>
</dbReference>
<dbReference type="Proteomes" id="UP000002430">
    <property type="component" value="Chromosome"/>
</dbReference>
<dbReference type="Pfam" id="PF01584">
    <property type="entry name" value="CheW"/>
    <property type="match status" value="1"/>
</dbReference>
<protein>
    <submittedName>
        <fullName evidence="4">Chemotaxis signal transduction protein</fullName>
    </submittedName>
</protein>
<dbReference type="PROSITE" id="PS50110">
    <property type="entry name" value="RESPONSE_REGULATORY"/>
    <property type="match status" value="1"/>
</dbReference>
<dbReference type="PIRSF" id="PIRSF002867">
    <property type="entry name" value="CheV"/>
    <property type="match status" value="1"/>
</dbReference>
<dbReference type="SMART" id="SM00260">
    <property type="entry name" value="CheW"/>
    <property type="match status" value="1"/>
</dbReference>
<dbReference type="OrthoDB" id="9806105at2"/>
<dbReference type="PROSITE" id="PS50851">
    <property type="entry name" value="CHEW"/>
    <property type="match status" value="1"/>
</dbReference>
<organism evidence="4 5">
    <name type="scientific">Lawsonia intracellularis (strain PHE/MN1-00)</name>
    <dbReference type="NCBI Taxonomy" id="363253"/>
    <lineage>
        <taxon>Bacteria</taxon>
        <taxon>Pseudomonadati</taxon>
        <taxon>Thermodesulfobacteriota</taxon>
        <taxon>Desulfovibrionia</taxon>
        <taxon>Desulfovibrionales</taxon>
        <taxon>Desulfovibrionaceae</taxon>
        <taxon>Lawsonia</taxon>
    </lineage>
</organism>
<dbReference type="SMART" id="SM00448">
    <property type="entry name" value="REC"/>
    <property type="match status" value="1"/>
</dbReference>
<dbReference type="Gene3D" id="3.40.50.2300">
    <property type="match status" value="1"/>
</dbReference>
<dbReference type="AlphaFoldDB" id="Q1MPA6"/>
<dbReference type="InterPro" id="IPR036061">
    <property type="entry name" value="CheW-like_dom_sf"/>
</dbReference>
<proteinExistence type="predicted"/>
<dbReference type="InterPro" id="IPR011006">
    <property type="entry name" value="CheY-like_superfamily"/>
</dbReference>
<dbReference type="SUPFAM" id="SSF52172">
    <property type="entry name" value="CheY-like"/>
    <property type="match status" value="1"/>
</dbReference>
<dbReference type="PANTHER" id="PTHR47233:SF3">
    <property type="entry name" value="CHEMOTAXIS PROTEIN CHEV"/>
    <property type="match status" value="1"/>
</dbReference>
<dbReference type="EMBL" id="AM180252">
    <property type="protein sequence ID" value="CAJ55171.1"/>
    <property type="molecule type" value="Genomic_DNA"/>
</dbReference>
<dbReference type="SUPFAM" id="SSF50341">
    <property type="entry name" value="CheW-like"/>
    <property type="match status" value="1"/>
</dbReference>
<dbReference type="Gene3D" id="2.30.30.40">
    <property type="entry name" value="SH3 Domains"/>
    <property type="match status" value="1"/>
</dbReference>
<evidence type="ECO:0000313" key="4">
    <source>
        <dbReference type="EMBL" id="CAJ55171.1"/>
    </source>
</evidence>